<keyword evidence="1" id="KW-0175">Coiled coil</keyword>
<dbReference type="Gene3D" id="1.20.5.340">
    <property type="match status" value="1"/>
</dbReference>
<evidence type="ECO:0000259" key="4">
    <source>
        <dbReference type="Pfam" id="PF21037"/>
    </source>
</evidence>
<name>A0A2J8SGQ7_PONAB</name>
<dbReference type="PANTHER" id="PTHR34523:SF1">
    <property type="entry name" value="COILED-COIL DOMAIN-CONTAINING PROTEIN 138"/>
    <property type="match status" value="1"/>
</dbReference>
<evidence type="ECO:0000256" key="2">
    <source>
        <dbReference type="SAM" id="MobiDB-lite"/>
    </source>
</evidence>
<proteinExistence type="predicted"/>
<sequence>MHFWQEHEMSDVWPAVGRYMMLYDFSNFYQSKYKRRTLTSPGDLEIYSGDKIGSSLKYSDESKHCRTPLGSLFKHVNVNCLDDELDSFHDLKKQETEELIENDYRISTSKITKQSFKEIEKVALPTNKTSSRPRTEFCSDAGDSPLKPVSYPKSKASDKRSLLPHQISQIYDELFQIHLKLQCETAAQQKFAEELQKRERFLLEREQLLFRHENALSKIKGVEEEVLTRFQIIKEQHDAEVEHLTEVLKEKNKETKRLRSSFDALKELNDTLKKQLNEASEENRKIDIQAKRVQARLDNLQRKYEFMTIQRLKGSSHAVHEMKSLKQEKAPVSKTYKVPLNGQLYELLTVFMDWISDHHLSKVKHEESGMDGKKPQLKFASQRNDIQEKCVKHSTMTSTLRRLGEDIFKGVVTKGIQDSSPQHSVENKPKTAAFFKSSNLPLRFLSTLIVLKTVTQADYLAQAFDSLCLDLKTEEGKTLFLEYQAVPVILSHLRISSKGLLSNVIDSLLQMTVESKSLQPFLEACSNSSFFRTCSVLLRAPRLDLQILEKLSIILQKLSKIKSNKKLFELFTIHLMLQEIQRTTNPEHAFLCINLNSTLFNLGLTKCNSLVSSASH</sequence>
<dbReference type="AlphaFoldDB" id="A0A2J8SGQ7"/>
<reference evidence="5" key="1">
    <citation type="submission" date="2017-12" db="EMBL/GenBank/DDBJ databases">
        <title>High-resolution comparative analysis of great ape genomes.</title>
        <authorList>
            <person name="Pollen A."/>
            <person name="Hastie A."/>
            <person name="Hormozdiari F."/>
            <person name="Dougherty M."/>
            <person name="Liu R."/>
            <person name="Chaisson M."/>
            <person name="Hoppe E."/>
            <person name="Hill C."/>
            <person name="Pang A."/>
            <person name="Hillier L."/>
            <person name="Baker C."/>
            <person name="Armstrong J."/>
            <person name="Shendure J."/>
            <person name="Paten B."/>
            <person name="Wilson R."/>
            <person name="Chao H."/>
            <person name="Schneider V."/>
            <person name="Ventura M."/>
            <person name="Kronenberg Z."/>
            <person name="Murali S."/>
            <person name="Gordon D."/>
            <person name="Cantsilieris S."/>
            <person name="Munson K."/>
            <person name="Nelson B."/>
            <person name="Raja A."/>
            <person name="Underwood J."/>
            <person name="Diekhans M."/>
            <person name="Fiddes I."/>
            <person name="Haussler D."/>
            <person name="Eichler E."/>
        </authorList>
    </citation>
    <scope>NUCLEOTIDE SEQUENCE [LARGE SCALE GENOMIC DNA]</scope>
    <source>
        <strain evidence="5">Susie</strain>
    </source>
</reference>
<dbReference type="InterPro" id="IPR048750">
    <property type="entry name" value="CCDC138_C"/>
</dbReference>
<organism evidence="5">
    <name type="scientific">Pongo abelii</name>
    <name type="common">Sumatran orangutan</name>
    <name type="synonym">Pongo pygmaeus abelii</name>
    <dbReference type="NCBI Taxonomy" id="9601"/>
    <lineage>
        <taxon>Eukaryota</taxon>
        <taxon>Metazoa</taxon>
        <taxon>Chordata</taxon>
        <taxon>Craniata</taxon>
        <taxon>Vertebrata</taxon>
        <taxon>Euteleostomi</taxon>
        <taxon>Mammalia</taxon>
        <taxon>Eutheria</taxon>
        <taxon>Euarchontoglires</taxon>
        <taxon>Primates</taxon>
        <taxon>Haplorrhini</taxon>
        <taxon>Catarrhini</taxon>
        <taxon>Hominidae</taxon>
        <taxon>Pongo</taxon>
    </lineage>
</organism>
<feature type="domain" description="Coiled-coil-domain-containing protein 138 coiled-coil" evidence="4">
    <location>
        <begin position="253"/>
        <end position="311"/>
    </location>
</feature>
<protein>
    <submittedName>
        <fullName evidence="5">CCDC138 isoform 7</fullName>
    </submittedName>
</protein>
<dbReference type="EMBL" id="NDHI03003570">
    <property type="protein sequence ID" value="PNJ19941.1"/>
    <property type="molecule type" value="Genomic_DNA"/>
</dbReference>
<evidence type="ECO:0000259" key="3">
    <source>
        <dbReference type="Pfam" id="PF21035"/>
    </source>
</evidence>
<dbReference type="InterPro" id="IPR048751">
    <property type="entry name" value="CCDC138_CC"/>
</dbReference>
<dbReference type="PANTHER" id="PTHR34523">
    <property type="entry name" value="COILED-COIL DOMAIN-CONTAINING PROTEIN 138"/>
    <property type="match status" value="1"/>
</dbReference>
<gene>
    <name evidence="5" type="ORF">CR201_G0043005</name>
</gene>
<feature type="region of interest" description="Disordered" evidence="2">
    <location>
        <begin position="127"/>
        <end position="157"/>
    </location>
</feature>
<evidence type="ECO:0000256" key="1">
    <source>
        <dbReference type="SAM" id="Coils"/>
    </source>
</evidence>
<feature type="coiled-coil region" evidence="1">
    <location>
        <begin position="234"/>
        <end position="310"/>
    </location>
</feature>
<dbReference type="Pfam" id="PF21035">
    <property type="entry name" value="CCDC138_C"/>
    <property type="match status" value="1"/>
</dbReference>
<dbReference type="InterPro" id="IPR038798">
    <property type="entry name" value="CCDC138"/>
</dbReference>
<accession>A0A2J8SGQ7</accession>
<comment type="caution">
    <text evidence="5">The sequence shown here is derived from an EMBL/GenBank/DDBJ whole genome shotgun (WGS) entry which is preliminary data.</text>
</comment>
<evidence type="ECO:0000313" key="5">
    <source>
        <dbReference type="EMBL" id="PNJ19941.1"/>
    </source>
</evidence>
<dbReference type="Pfam" id="PF21037">
    <property type="entry name" value="CCDC138_cc"/>
    <property type="match status" value="1"/>
</dbReference>
<feature type="domain" description="Coiled-coil" evidence="3">
    <location>
        <begin position="392"/>
        <end position="602"/>
    </location>
</feature>